<evidence type="ECO:0000256" key="2">
    <source>
        <dbReference type="ARBA" id="ARBA00022475"/>
    </source>
</evidence>
<dbReference type="PANTHER" id="PTHR33908:SF11">
    <property type="entry name" value="MEMBRANE PROTEIN"/>
    <property type="match status" value="1"/>
</dbReference>
<keyword evidence="4" id="KW-0808">Transferase</keyword>
<dbReference type="GO" id="GO:0009103">
    <property type="term" value="P:lipopolysaccharide biosynthetic process"/>
    <property type="evidence" value="ECO:0007669"/>
    <property type="project" value="UniProtKB-ARBA"/>
</dbReference>
<evidence type="ECO:0000256" key="1">
    <source>
        <dbReference type="ARBA" id="ARBA00004651"/>
    </source>
</evidence>
<dbReference type="AlphaFoldDB" id="A0AAU7ZQ15"/>
<gene>
    <name evidence="10" type="ORF">RBB77_22095</name>
</gene>
<evidence type="ECO:0000256" key="3">
    <source>
        <dbReference type="ARBA" id="ARBA00022676"/>
    </source>
</evidence>
<feature type="transmembrane region" description="Helical" evidence="8">
    <location>
        <begin position="329"/>
        <end position="354"/>
    </location>
</feature>
<proteinExistence type="predicted"/>
<feature type="transmembrane region" description="Helical" evidence="8">
    <location>
        <begin position="12"/>
        <end position="31"/>
    </location>
</feature>
<sequence>MQTEIGSGRETRTETVALIGIALAVMLIHLLTNGRYGFHRDEFQFLSDARHLDWGFVAYPPFTPFVERVGLQLFGVSMVGLRLFSVIAQALAIVVTGLMARELGGGRLAQVTAALAVATSGLPVFEGTEFQYSSFDYLWWVLIAYCVIRLLKTEDPRWWIGIGVFVGVGLMTKYTILFFITGILGGMVLSSARRYLASGWFWGGVAVALVIFAPNFLWQARHGFISADFLRHIHARDVRLGRANGFLKDQFVICANLATAPIWIAGVIHFLRNERYRMLGWMYLIPFALFLVGKGRGYYLAAAYPMLLAMGAVVWERRVAGLTRVWRRVVLGVGFAAMAAYGVFIYAVIVPLAADGPLKQFALKNNGDLREELGWKEMVGLVAGIRDSLPAEQRSNVGVFTANYGEQGALEILGPAYGLPMPISRTNSAWLRGYPTVPPTTLIVLGFSKATAEKMFTDCRPVGRVDNPEGVENEERGGSVFVCGPPRLPWPEFWKEYQAYG</sequence>
<dbReference type="KEGG" id="tpsc:RBB77_22095"/>
<reference evidence="10" key="1">
    <citation type="submission" date="2023-08" db="EMBL/GenBank/DDBJ databases">
        <authorList>
            <person name="Messyasz A."/>
            <person name="Mannisto M.K."/>
            <person name="Kerkhof L.J."/>
            <person name="Haggblom M."/>
        </authorList>
    </citation>
    <scope>NUCLEOTIDE SEQUENCE</scope>
    <source>
        <strain evidence="10">X5P6</strain>
    </source>
</reference>
<protein>
    <submittedName>
        <fullName evidence="10">Glycosyltransferase family 39 protein</fullName>
    </submittedName>
</protein>
<keyword evidence="2" id="KW-1003">Cell membrane</keyword>
<feature type="transmembrane region" description="Helical" evidence="8">
    <location>
        <begin position="200"/>
        <end position="218"/>
    </location>
</feature>
<dbReference type="GO" id="GO:0016763">
    <property type="term" value="F:pentosyltransferase activity"/>
    <property type="evidence" value="ECO:0007669"/>
    <property type="project" value="TreeGrafter"/>
</dbReference>
<feature type="transmembrane region" description="Helical" evidence="8">
    <location>
        <begin position="108"/>
        <end position="125"/>
    </location>
</feature>
<dbReference type="InterPro" id="IPR050297">
    <property type="entry name" value="LipidA_mod_glycosyltrf_83"/>
</dbReference>
<feature type="transmembrane region" description="Helical" evidence="8">
    <location>
        <begin position="298"/>
        <end position="317"/>
    </location>
</feature>
<name>A0AAU7ZQ15_9BACT</name>
<keyword evidence="7 8" id="KW-0472">Membrane</keyword>
<comment type="subcellular location">
    <subcellularLocation>
        <location evidence="1">Cell membrane</location>
        <topology evidence="1">Multi-pass membrane protein</topology>
    </subcellularLocation>
</comment>
<evidence type="ECO:0000256" key="8">
    <source>
        <dbReference type="SAM" id="Phobius"/>
    </source>
</evidence>
<evidence type="ECO:0000259" key="9">
    <source>
        <dbReference type="Pfam" id="PF13231"/>
    </source>
</evidence>
<dbReference type="PANTHER" id="PTHR33908">
    <property type="entry name" value="MANNOSYLTRANSFERASE YKCB-RELATED"/>
    <property type="match status" value="1"/>
</dbReference>
<feature type="transmembrane region" description="Helical" evidence="8">
    <location>
        <begin position="158"/>
        <end position="180"/>
    </location>
</feature>
<organism evidence="10">
    <name type="scientific">Tunturiibacter psychrotolerans</name>
    <dbReference type="NCBI Taxonomy" id="3069686"/>
    <lineage>
        <taxon>Bacteria</taxon>
        <taxon>Pseudomonadati</taxon>
        <taxon>Acidobacteriota</taxon>
        <taxon>Terriglobia</taxon>
        <taxon>Terriglobales</taxon>
        <taxon>Acidobacteriaceae</taxon>
        <taxon>Tunturiibacter</taxon>
    </lineage>
</organism>
<feature type="domain" description="Glycosyltransferase RgtA/B/C/D-like" evidence="9">
    <location>
        <begin position="60"/>
        <end position="218"/>
    </location>
</feature>
<dbReference type="EMBL" id="CP132942">
    <property type="protein sequence ID" value="XCB33075.1"/>
    <property type="molecule type" value="Genomic_DNA"/>
</dbReference>
<accession>A0AAU7ZQ15</accession>
<keyword evidence="6 8" id="KW-1133">Transmembrane helix</keyword>
<reference evidence="10" key="2">
    <citation type="journal article" date="2024" name="Environ. Microbiol.">
        <title>Genome analysis and description of Tunturibacter gen. nov. expands the diversity of Terriglobia in tundra soils.</title>
        <authorList>
            <person name="Messyasz A."/>
            <person name="Mannisto M.K."/>
            <person name="Kerkhof L.J."/>
            <person name="Haggblom M.M."/>
        </authorList>
    </citation>
    <scope>NUCLEOTIDE SEQUENCE</scope>
    <source>
        <strain evidence="10">X5P6</strain>
    </source>
</reference>
<dbReference type="RefSeq" id="WP_353063920.1">
    <property type="nucleotide sequence ID" value="NZ_CP132942.1"/>
</dbReference>
<evidence type="ECO:0000256" key="5">
    <source>
        <dbReference type="ARBA" id="ARBA00022692"/>
    </source>
</evidence>
<keyword evidence="3" id="KW-0328">Glycosyltransferase</keyword>
<feature type="transmembrane region" description="Helical" evidence="8">
    <location>
        <begin position="131"/>
        <end position="151"/>
    </location>
</feature>
<dbReference type="Pfam" id="PF13231">
    <property type="entry name" value="PMT_2"/>
    <property type="match status" value="1"/>
</dbReference>
<dbReference type="InterPro" id="IPR038731">
    <property type="entry name" value="RgtA/B/C-like"/>
</dbReference>
<evidence type="ECO:0000256" key="6">
    <source>
        <dbReference type="ARBA" id="ARBA00022989"/>
    </source>
</evidence>
<evidence type="ECO:0000313" key="10">
    <source>
        <dbReference type="EMBL" id="XCB33075.1"/>
    </source>
</evidence>
<evidence type="ECO:0000256" key="7">
    <source>
        <dbReference type="ARBA" id="ARBA00023136"/>
    </source>
</evidence>
<evidence type="ECO:0000256" key="4">
    <source>
        <dbReference type="ARBA" id="ARBA00022679"/>
    </source>
</evidence>
<keyword evidence="5 8" id="KW-0812">Transmembrane</keyword>
<feature type="transmembrane region" description="Helical" evidence="8">
    <location>
        <begin position="71"/>
        <end position="96"/>
    </location>
</feature>
<dbReference type="GO" id="GO:0005886">
    <property type="term" value="C:plasma membrane"/>
    <property type="evidence" value="ECO:0007669"/>
    <property type="project" value="UniProtKB-SubCell"/>
</dbReference>